<reference evidence="2" key="1">
    <citation type="journal article" date="2019" name="Int. J. Syst. Evol. Microbiol.">
        <title>The Global Catalogue of Microorganisms (GCM) 10K type strain sequencing project: providing services to taxonomists for standard genome sequencing and annotation.</title>
        <authorList>
            <consortium name="The Broad Institute Genomics Platform"/>
            <consortium name="The Broad Institute Genome Sequencing Center for Infectious Disease"/>
            <person name="Wu L."/>
            <person name="Ma J."/>
        </authorList>
    </citation>
    <scope>NUCLEOTIDE SEQUENCE [LARGE SCALE GENOMIC DNA]</scope>
    <source>
        <strain evidence="2">JCM 3369</strain>
    </source>
</reference>
<dbReference type="Proteomes" id="UP001596380">
    <property type="component" value="Unassembled WGS sequence"/>
</dbReference>
<dbReference type="RefSeq" id="WP_160822074.1">
    <property type="nucleotide sequence ID" value="NZ_JBHSXE010000001.1"/>
</dbReference>
<name>A0ABW2CQK4_9ACTN</name>
<evidence type="ECO:0000313" key="1">
    <source>
        <dbReference type="EMBL" id="MFC6884102.1"/>
    </source>
</evidence>
<proteinExistence type="predicted"/>
<comment type="caution">
    <text evidence="1">The sequence shown here is derived from an EMBL/GenBank/DDBJ whole genome shotgun (WGS) entry which is preliminary data.</text>
</comment>
<gene>
    <name evidence="1" type="ORF">ACFQKB_30380</name>
</gene>
<evidence type="ECO:0008006" key="3">
    <source>
        <dbReference type="Google" id="ProtNLM"/>
    </source>
</evidence>
<organism evidence="1 2">
    <name type="scientific">Actinomadura yumaensis</name>
    <dbReference type="NCBI Taxonomy" id="111807"/>
    <lineage>
        <taxon>Bacteria</taxon>
        <taxon>Bacillati</taxon>
        <taxon>Actinomycetota</taxon>
        <taxon>Actinomycetes</taxon>
        <taxon>Streptosporangiales</taxon>
        <taxon>Thermomonosporaceae</taxon>
        <taxon>Actinomadura</taxon>
    </lineage>
</organism>
<dbReference type="PANTHER" id="PTHR34613">
    <property type="entry name" value="SLL0800 PROTEIN"/>
    <property type="match status" value="1"/>
</dbReference>
<dbReference type="PANTHER" id="PTHR34613:SF1">
    <property type="entry name" value="SLL6017 PROTEIN"/>
    <property type="match status" value="1"/>
</dbReference>
<accession>A0ABW2CQK4</accession>
<sequence length="171" mass="18933">MYTELEDAKAGARLEMVLVVLEARDLRLPRRAVQDLAECADRDDLRQWARAAATANSTEELLSKRPGGPCGRSGMNLFERNHQYLQVRERRLGGDIHARIFANNHCEELASVVAKEMAKGILRRLAARQLEVPDHIRSAIEGCQDLYTLDAWTEVAATAPTAEAVVVVSPG</sequence>
<dbReference type="EMBL" id="JBHSXS010000024">
    <property type="protein sequence ID" value="MFC6884102.1"/>
    <property type="molecule type" value="Genomic_DNA"/>
</dbReference>
<evidence type="ECO:0000313" key="2">
    <source>
        <dbReference type="Proteomes" id="UP001596380"/>
    </source>
</evidence>
<keyword evidence="2" id="KW-1185">Reference proteome</keyword>
<protein>
    <recommendedName>
        <fullName evidence="3">DUF222 domain-containing protein</fullName>
    </recommendedName>
</protein>